<dbReference type="Proteomes" id="UP001500840">
    <property type="component" value="Unassembled WGS sequence"/>
</dbReference>
<sequence>MLDSLSLNRTELVARWQVRSMQPEVGQEDREGQENLRPGDLVATFAVTPVDQIIQSYQSQRDGRL</sequence>
<name>A0ABP8N5I5_9BACT</name>
<gene>
    <name evidence="1" type="ORF">GCM10023156_40950</name>
</gene>
<accession>A0ABP8N5I5</accession>
<dbReference type="EMBL" id="BAABGA010000049">
    <property type="protein sequence ID" value="GAA4460223.1"/>
    <property type="molecule type" value="Genomic_DNA"/>
</dbReference>
<proteinExistence type="predicted"/>
<comment type="caution">
    <text evidence="1">The sequence shown here is derived from an EMBL/GenBank/DDBJ whole genome shotgun (WGS) entry which is preliminary data.</text>
</comment>
<organism evidence="1 2">
    <name type="scientific">Novipirellula rosea</name>
    <dbReference type="NCBI Taxonomy" id="1031540"/>
    <lineage>
        <taxon>Bacteria</taxon>
        <taxon>Pseudomonadati</taxon>
        <taxon>Planctomycetota</taxon>
        <taxon>Planctomycetia</taxon>
        <taxon>Pirellulales</taxon>
        <taxon>Pirellulaceae</taxon>
        <taxon>Novipirellula</taxon>
    </lineage>
</organism>
<keyword evidence="2" id="KW-1185">Reference proteome</keyword>
<protein>
    <submittedName>
        <fullName evidence="1">Uncharacterized protein</fullName>
    </submittedName>
</protein>
<evidence type="ECO:0000313" key="2">
    <source>
        <dbReference type="Proteomes" id="UP001500840"/>
    </source>
</evidence>
<evidence type="ECO:0000313" key="1">
    <source>
        <dbReference type="EMBL" id="GAA4460223.1"/>
    </source>
</evidence>
<reference evidence="2" key="1">
    <citation type="journal article" date="2019" name="Int. J. Syst. Evol. Microbiol.">
        <title>The Global Catalogue of Microorganisms (GCM) 10K type strain sequencing project: providing services to taxonomists for standard genome sequencing and annotation.</title>
        <authorList>
            <consortium name="The Broad Institute Genomics Platform"/>
            <consortium name="The Broad Institute Genome Sequencing Center for Infectious Disease"/>
            <person name="Wu L."/>
            <person name="Ma J."/>
        </authorList>
    </citation>
    <scope>NUCLEOTIDE SEQUENCE [LARGE SCALE GENOMIC DNA]</scope>
    <source>
        <strain evidence="2">JCM 17759</strain>
    </source>
</reference>